<feature type="transmembrane region" description="Helical" evidence="1">
    <location>
        <begin position="91"/>
        <end position="110"/>
    </location>
</feature>
<proteinExistence type="predicted"/>
<dbReference type="EMBL" id="JBHRUG010000018">
    <property type="protein sequence ID" value="MFC3283799.1"/>
    <property type="molecule type" value="Genomic_DNA"/>
</dbReference>
<feature type="transmembrane region" description="Helical" evidence="1">
    <location>
        <begin position="130"/>
        <end position="152"/>
    </location>
</feature>
<keyword evidence="1" id="KW-0472">Membrane</keyword>
<keyword evidence="4" id="KW-1185">Reference proteome</keyword>
<dbReference type="Pfam" id="PF07670">
    <property type="entry name" value="Gate"/>
    <property type="match status" value="1"/>
</dbReference>
<name>A0ABV7LN64_9GAMM</name>
<keyword evidence="1" id="KW-1133">Transmembrane helix</keyword>
<feature type="transmembrane region" description="Helical" evidence="1">
    <location>
        <begin position="416"/>
        <end position="440"/>
    </location>
</feature>
<feature type="transmembrane region" description="Helical" evidence="1">
    <location>
        <begin position="306"/>
        <end position="327"/>
    </location>
</feature>
<protein>
    <submittedName>
        <fullName evidence="3">YjiH family protein</fullName>
    </submittedName>
</protein>
<evidence type="ECO:0000313" key="3">
    <source>
        <dbReference type="EMBL" id="MFC3283799.1"/>
    </source>
</evidence>
<dbReference type="RefSeq" id="WP_386773156.1">
    <property type="nucleotide sequence ID" value="NZ_JBHRUG010000018.1"/>
</dbReference>
<sequence length="443" mass="47115">MASQEQTTGVARRPSPTTVLKLFVPSALGILIFFVPLTIAGRTTIPLDHMVTGAKTLLGEASGFYALALIVAGAIYPLYKGIWRRSLTDVIFTVLKFAGILTAVLALTGWGPAFLHTPDMLPFLFEKLVIPVGLIVPIGAIFLALLISFGLLELIGVLVQPIMRPIWRTPGRSAIDAVASFVGSYSIGLLITNRVYQAGEYSAREAAIIATGFSTVSATFMIIVAKTLDLMSMWNAYFWLTLVITFLVTAITVRIPPLSGMDDAKTDPEPEAVPGKRLSTAWHTGLEVAAKAPSLPASVVLNFREGLVMAISILPSIMSVGLLGLLAAKYTPLFEWLGWLFYPFVAIWGLEEAAVLAQASAAGLAEMFLPALLMGDAGFVARFAAGVVSVSSVLFFSASIPCILSTSIPISVGRIVVIWFIRLALSLTLAVPAGYLVLAISGG</sequence>
<evidence type="ECO:0000256" key="1">
    <source>
        <dbReference type="SAM" id="Phobius"/>
    </source>
</evidence>
<feature type="transmembrane region" description="Helical" evidence="1">
    <location>
        <begin position="22"/>
        <end position="41"/>
    </location>
</feature>
<comment type="caution">
    <text evidence="3">The sequence shown here is derived from an EMBL/GenBank/DDBJ whole genome shotgun (WGS) entry which is preliminary data.</text>
</comment>
<feature type="transmembrane region" description="Helical" evidence="1">
    <location>
        <begin position="237"/>
        <end position="255"/>
    </location>
</feature>
<feature type="transmembrane region" description="Helical" evidence="1">
    <location>
        <begin position="61"/>
        <end position="79"/>
    </location>
</feature>
<feature type="transmembrane region" description="Helical" evidence="1">
    <location>
        <begin position="206"/>
        <end position="225"/>
    </location>
</feature>
<gene>
    <name evidence="3" type="ORF">ACFOEV_09285</name>
</gene>
<feature type="transmembrane region" description="Helical" evidence="1">
    <location>
        <begin position="173"/>
        <end position="191"/>
    </location>
</feature>
<feature type="transmembrane region" description="Helical" evidence="1">
    <location>
        <begin position="379"/>
        <end position="404"/>
    </location>
</feature>
<reference evidence="4" key="1">
    <citation type="journal article" date="2019" name="Int. J. Syst. Evol. Microbiol.">
        <title>The Global Catalogue of Microorganisms (GCM) 10K type strain sequencing project: providing services to taxonomists for standard genome sequencing and annotation.</title>
        <authorList>
            <consortium name="The Broad Institute Genomics Platform"/>
            <consortium name="The Broad Institute Genome Sequencing Center for Infectious Disease"/>
            <person name="Wu L."/>
            <person name="Ma J."/>
        </authorList>
    </citation>
    <scope>NUCLEOTIDE SEQUENCE [LARGE SCALE GENOMIC DNA]</scope>
    <source>
        <strain evidence="4">CECT 7698</strain>
    </source>
</reference>
<evidence type="ECO:0000259" key="2">
    <source>
        <dbReference type="Pfam" id="PF07670"/>
    </source>
</evidence>
<feature type="domain" description="Nucleoside transporter/FeoB GTPase Gate" evidence="2">
    <location>
        <begin position="130"/>
        <end position="228"/>
    </location>
</feature>
<accession>A0ABV7LN64</accession>
<dbReference type="InterPro" id="IPR011642">
    <property type="entry name" value="Gate_dom"/>
</dbReference>
<dbReference type="Proteomes" id="UP001595579">
    <property type="component" value="Unassembled WGS sequence"/>
</dbReference>
<organism evidence="3 4">
    <name type="scientific">Litchfieldella rifensis</name>
    <dbReference type="NCBI Taxonomy" id="762643"/>
    <lineage>
        <taxon>Bacteria</taxon>
        <taxon>Pseudomonadati</taxon>
        <taxon>Pseudomonadota</taxon>
        <taxon>Gammaproteobacteria</taxon>
        <taxon>Oceanospirillales</taxon>
        <taxon>Halomonadaceae</taxon>
        <taxon>Litchfieldella</taxon>
    </lineage>
</organism>
<evidence type="ECO:0000313" key="4">
    <source>
        <dbReference type="Proteomes" id="UP001595579"/>
    </source>
</evidence>
<keyword evidence="1" id="KW-0812">Transmembrane</keyword>
<feature type="transmembrane region" description="Helical" evidence="1">
    <location>
        <begin position="339"/>
        <end position="359"/>
    </location>
</feature>